<dbReference type="AlphaFoldDB" id="A0A8B0SRS0"/>
<name>A0A8B0SRS0_KLEPN</name>
<proteinExistence type="predicted"/>
<reference evidence="1" key="1">
    <citation type="submission" date="2020-01" db="EMBL/GenBank/DDBJ databases">
        <authorList>
            <person name="Qin S."/>
        </authorList>
    </citation>
    <scope>NUCLEOTIDE SEQUENCE</scope>
    <source>
        <strain evidence="1">CVir17-16-YZ6g</strain>
        <plasmid evidence="1">p17-15-vir-like</plasmid>
    </source>
</reference>
<accession>A0A8B0SRS0</accession>
<protein>
    <submittedName>
        <fullName evidence="1">Uncharacterized protein</fullName>
    </submittedName>
</protein>
<sequence>MRTRHFHQLIRKGGTTGTQNLLPRIKGYDYQEDKKKSTFYLLPNPVMVPSEINFSLSPLN</sequence>
<organism evidence="1">
    <name type="scientific">Klebsiella pneumoniae</name>
    <dbReference type="NCBI Taxonomy" id="573"/>
    <lineage>
        <taxon>Bacteria</taxon>
        <taxon>Pseudomonadati</taxon>
        <taxon>Pseudomonadota</taxon>
        <taxon>Gammaproteobacteria</taxon>
        <taxon>Enterobacterales</taxon>
        <taxon>Enterobacteriaceae</taxon>
        <taxon>Klebsiella/Raoultella group</taxon>
        <taxon>Klebsiella</taxon>
        <taxon>Klebsiella pneumoniae complex</taxon>
    </lineage>
</organism>
<keyword evidence="1" id="KW-0614">Plasmid</keyword>
<geneLocation type="plasmid" evidence="1">
    <name>p17-15-vir-like</name>
</geneLocation>
<evidence type="ECO:0000313" key="1">
    <source>
        <dbReference type="EMBL" id="QTX13906.1"/>
    </source>
</evidence>
<dbReference type="EMBL" id="MN956836">
    <property type="protein sequence ID" value="QTX13906.1"/>
    <property type="molecule type" value="Genomic_DNA"/>
</dbReference>